<sequence length="149" mass="16163">MRQRKLAYISEPEGVAPSSGYTHVVTGRGRLAAIAGQLPFDPNGELVGQADPAAQARQVFENMRNCLRAVGAEFDDVIKLTYYLTNIDDVPTVLSVRDEFINTKQPPASTVVQVVALFRPDILLEVDALALIPGEAPESVSTQLNTQAR</sequence>
<evidence type="ECO:0000313" key="3">
    <source>
        <dbReference type="Proteomes" id="UP001601948"/>
    </source>
</evidence>
<evidence type="ECO:0000313" key="2">
    <source>
        <dbReference type="EMBL" id="MFF3222380.1"/>
    </source>
</evidence>
<gene>
    <name evidence="2" type="ORF">ACFYV7_06255</name>
</gene>
<dbReference type="CDD" id="cd00448">
    <property type="entry name" value="YjgF_YER057c_UK114_family"/>
    <property type="match status" value="1"/>
</dbReference>
<dbReference type="Gene3D" id="3.30.1330.40">
    <property type="entry name" value="RutC-like"/>
    <property type="match status" value="1"/>
</dbReference>
<reference evidence="2 3" key="1">
    <citation type="submission" date="2024-10" db="EMBL/GenBank/DDBJ databases">
        <title>The Natural Products Discovery Center: Release of the First 8490 Sequenced Strains for Exploring Actinobacteria Biosynthetic Diversity.</title>
        <authorList>
            <person name="Kalkreuter E."/>
            <person name="Kautsar S.A."/>
            <person name="Yang D."/>
            <person name="Bader C.D."/>
            <person name="Teijaro C.N."/>
            <person name="Fluegel L."/>
            <person name="Davis C.M."/>
            <person name="Simpson J.R."/>
            <person name="Lauterbach L."/>
            <person name="Steele A.D."/>
            <person name="Gui C."/>
            <person name="Meng S."/>
            <person name="Li G."/>
            <person name="Viehrig K."/>
            <person name="Ye F."/>
            <person name="Su P."/>
            <person name="Kiefer A.F."/>
            <person name="Nichols A."/>
            <person name="Cepeda A.J."/>
            <person name="Yan W."/>
            <person name="Fan B."/>
            <person name="Jiang Y."/>
            <person name="Adhikari A."/>
            <person name="Zheng C.-J."/>
            <person name="Schuster L."/>
            <person name="Cowan T.M."/>
            <person name="Smanski M.J."/>
            <person name="Chevrette M.G."/>
            <person name="De Carvalho L.P.S."/>
            <person name="Shen B."/>
        </authorList>
    </citation>
    <scope>NUCLEOTIDE SEQUENCE [LARGE SCALE GENOMIC DNA]</scope>
    <source>
        <strain evidence="2 3">NPDC003040</strain>
    </source>
</reference>
<dbReference type="PANTHER" id="PTHR11803">
    <property type="entry name" value="2-IMINOBUTANOATE/2-IMINOPROPANOATE DEAMINASE RIDA"/>
    <property type="match status" value="1"/>
</dbReference>
<keyword evidence="3" id="KW-1185">Reference proteome</keyword>
<dbReference type="RefSeq" id="WP_387714295.1">
    <property type="nucleotide sequence ID" value="NZ_JBIAPI010000001.1"/>
</dbReference>
<accession>A0ABW6QNZ1</accession>
<dbReference type="Proteomes" id="UP001601948">
    <property type="component" value="Unassembled WGS sequence"/>
</dbReference>
<name>A0ABW6QNZ1_9NOCA</name>
<dbReference type="EC" id="3.5.-.-" evidence="2"/>
<dbReference type="GO" id="GO:0016787">
    <property type="term" value="F:hydrolase activity"/>
    <property type="evidence" value="ECO:0007669"/>
    <property type="project" value="UniProtKB-KW"/>
</dbReference>
<dbReference type="InterPro" id="IPR035959">
    <property type="entry name" value="RutC-like_sf"/>
</dbReference>
<dbReference type="Pfam" id="PF01042">
    <property type="entry name" value="Ribonuc_L-PSP"/>
    <property type="match status" value="1"/>
</dbReference>
<evidence type="ECO:0000256" key="1">
    <source>
        <dbReference type="ARBA" id="ARBA00010552"/>
    </source>
</evidence>
<comment type="similarity">
    <text evidence="1">Belongs to the RutC family.</text>
</comment>
<proteinExistence type="inferred from homology"/>
<keyword evidence="2" id="KW-0378">Hydrolase</keyword>
<dbReference type="InterPro" id="IPR006175">
    <property type="entry name" value="YjgF/YER057c/UK114"/>
</dbReference>
<comment type="caution">
    <text evidence="2">The sequence shown here is derived from an EMBL/GenBank/DDBJ whole genome shotgun (WGS) entry which is preliminary data.</text>
</comment>
<dbReference type="PANTHER" id="PTHR11803:SF58">
    <property type="entry name" value="PROTEIN HMF1-RELATED"/>
    <property type="match status" value="1"/>
</dbReference>
<dbReference type="EMBL" id="JBIAPI010000001">
    <property type="protein sequence ID" value="MFF3222380.1"/>
    <property type="molecule type" value="Genomic_DNA"/>
</dbReference>
<dbReference type="SUPFAM" id="SSF55298">
    <property type="entry name" value="YjgF-like"/>
    <property type="match status" value="1"/>
</dbReference>
<organism evidence="2 3">
    <name type="scientific">Nocardia suismassiliense</name>
    <dbReference type="NCBI Taxonomy" id="2077092"/>
    <lineage>
        <taxon>Bacteria</taxon>
        <taxon>Bacillati</taxon>
        <taxon>Actinomycetota</taxon>
        <taxon>Actinomycetes</taxon>
        <taxon>Mycobacteriales</taxon>
        <taxon>Nocardiaceae</taxon>
        <taxon>Nocardia</taxon>
    </lineage>
</organism>
<protein>
    <submittedName>
        <fullName evidence="2">RidA family protein</fullName>
        <ecNumber evidence="2">3.5.-.-</ecNumber>
    </submittedName>
</protein>